<evidence type="ECO:0000256" key="4">
    <source>
        <dbReference type="ARBA" id="ARBA00008233"/>
    </source>
</evidence>
<comment type="subcellular location">
    <subcellularLocation>
        <location evidence="3">Cytoplasm</location>
    </subcellularLocation>
    <subcellularLocation>
        <location evidence="2">Mitochondrion matrix</location>
    </subcellularLocation>
    <subcellularLocation>
        <location evidence="1">Mitochondrion outer membrane</location>
    </subcellularLocation>
</comment>
<evidence type="ECO:0000256" key="6">
    <source>
        <dbReference type="ARBA" id="ARBA00022490"/>
    </source>
</evidence>
<evidence type="ECO:0000259" key="14">
    <source>
        <dbReference type="Pfam" id="PF16026"/>
    </source>
</evidence>
<dbReference type="Proteomes" id="UP001231518">
    <property type="component" value="Chromosome 24"/>
</dbReference>
<dbReference type="InterPro" id="IPR031981">
    <property type="entry name" value="MIEAP_C"/>
</dbReference>
<evidence type="ECO:0000313" key="16">
    <source>
        <dbReference type="Proteomes" id="UP001231518"/>
    </source>
</evidence>
<accession>A0AAD8DPZ6</accession>
<sequence length="563" mass="61741">MNESRERIRREREREKNTYTSPRLALRRVLLLAEGRQFREAAAILSRLGPGVLQSVASELPIDLLVEALPHSAHLIETLLNRLISLEVTPRPDVQCEAIAWRLVGLLGVDQGSGLRARTARLASSLVHYTPDTRDAIDARRRQLDAAVQGLGTHGLTADATGSLISLHVAMKNELQRHVEVYKQALHKLEELSPVTITQDPAASSHQRLLALSHADVERRLIDNKSLLTIVDKPALRQLPTLVDALAARVESDKAVLACIGQIKRSDPSLDLTDTSSAESGTKGGTTLRRRRKLPVVHCDCDEGPVAGVLMTYSRGCAAVLSQMSEEERSSNNDAAAPRSTDSASDGYHSDSDDSQQHPDRSKLVSQYAAVWSRAADEAIPALAALEQLRHTPHLKYKIVFSVVVLSFRAVISLRDRRLNEMKSLLGVAEGDSAAEPSVTRLLAAATRVLQTTAHSFPLGEAERTVINQVVSTLREYPCLASCAALHALVAAACRAAWTISLHSPPLRIDTDFTPVVMNPEKHVRFTTERGDARERRSDLIKSFVWPALMDGNRCVFRAVVLT</sequence>
<evidence type="ECO:0000256" key="10">
    <source>
        <dbReference type="ARBA" id="ARBA00023128"/>
    </source>
</evidence>
<evidence type="ECO:0000313" key="15">
    <source>
        <dbReference type="EMBL" id="KAJ8715352.1"/>
    </source>
</evidence>
<keyword evidence="10" id="KW-0496">Mitochondrion</keyword>
<dbReference type="GO" id="GO:0035694">
    <property type="term" value="P:mitochondrial protein catabolic process"/>
    <property type="evidence" value="ECO:0007669"/>
    <property type="project" value="InterPro"/>
</dbReference>
<comment type="similarity">
    <text evidence="4">Belongs to the MIEAP family.</text>
</comment>
<dbReference type="Pfam" id="PF16026">
    <property type="entry name" value="MIEAP"/>
    <property type="match status" value="1"/>
</dbReference>
<dbReference type="GO" id="GO:0035695">
    <property type="term" value="P:mitophagy by internal vacuole formation"/>
    <property type="evidence" value="ECO:0007669"/>
    <property type="project" value="TreeGrafter"/>
</dbReference>
<keyword evidence="9" id="KW-0446">Lipid-binding</keyword>
<evidence type="ECO:0000256" key="2">
    <source>
        <dbReference type="ARBA" id="ARBA00004305"/>
    </source>
</evidence>
<evidence type="ECO:0000256" key="9">
    <source>
        <dbReference type="ARBA" id="ARBA00023121"/>
    </source>
</evidence>
<evidence type="ECO:0000256" key="5">
    <source>
        <dbReference type="ARBA" id="ARBA00019863"/>
    </source>
</evidence>
<keyword evidence="7" id="KW-1000">Mitochondrion outer membrane</keyword>
<feature type="compositionally biased region" description="Basic and acidic residues" evidence="13">
    <location>
        <begin position="348"/>
        <end position="362"/>
    </location>
</feature>
<gene>
    <name evidence="15" type="ORF">PYW07_009834</name>
</gene>
<keyword evidence="16" id="KW-1185">Reference proteome</keyword>
<dbReference type="GO" id="GO:0005759">
    <property type="term" value="C:mitochondrial matrix"/>
    <property type="evidence" value="ECO:0007669"/>
    <property type="project" value="UniProtKB-SubCell"/>
</dbReference>
<keyword evidence="8" id="KW-0175">Coiled coil</keyword>
<evidence type="ECO:0000256" key="11">
    <source>
        <dbReference type="ARBA" id="ARBA00023136"/>
    </source>
</evidence>
<feature type="region of interest" description="Disordered" evidence="13">
    <location>
        <begin position="269"/>
        <end position="289"/>
    </location>
</feature>
<name>A0AAD8DPZ6_MYTSE</name>
<protein>
    <recommendedName>
        <fullName evidence="5">Mitochondria-eating protein</fullName>
    </recommendedName>
    <alternativeName>
        <fullName evidence="12">Spermatogenesis-associated protein 18</fullName>
    </alternativeName>
</protein>
<evidence type="ECO:0000256" key="13">
    <source>
        <dbReference type="SAM" id="MobiDB-lite"/>
    </source>
</evidence>
<dbReference type="PANTHER" id="PTHR21771">
    <property type="entry name" value="MITOCHONDRIA-EATING PROTEIN-RELATED"/>
    <property type="match status" value="1"/>
</dbReference>
<reference evidence="15" key="1">
    <citation type="submission" date="2023-03" db="EMBL/GenBank/DDBJ databases">
        <title>Chromosome-level genomes of two armyworms, Mythimna separata and Mythimna loreyi, provide insights into the biosynthesis and reception of sex pheromones.</title>
        <authorList>
            <person name="Zhao H."/>
        </authorList>
    </citation>
    <scope>NUCLEOTIDE SEQUENCE</scope>
    <source>
        <strain evidence="15">BeijingLab</strain>
        <tissue evidence="15">Pupa</tissue>
    </source>
</reference>
<comment type="caution">
    <text evidence="15">The sequence shown here is derived from an EMBL/GenBank/DDBJ whole genome shotgun (WGS) entry which is preliminary data.</text>
</comment>
<keyword evidence="11" id="KW-0472">Membrane</keyword>
<evidence type="ECO:0000256" key="8">
    <source>
        <dbReference type="ARBA" id="ARBA00023054"/>
    </source>
</evidence>
<proteinExistence type="inferred from homology"/>
<feature type="region of interest" description="Disordered" evidence="13">
    <location>
        <begin position="324"/>
        <end position="362"/>
    </location>
</feature>
<dbReference type="EMBL" id="JARGEI010000018">
    <property type="protein sequence ID" value="KAJ8715352.1"/>
    <property type="molecule type" value="Genomic_DNA"/>
</dbReference>
<dbReference type="GO" id="GO:0005741">
    <property type="term" value="C:mitochondrial outer membrane"/>
    <property type="evidence" value="ECO:0007669"/>
    <property type="project" value="UniProtKB-SubCell"/>
</dbReference>
<dbReference type="PANTHER" id="PTHR21771:SF1">
    <property type="entry name" value="MITOCHONDRIA-EATING PROTEIN"/>
    <property type="match status" value="1"/>
</dbReference>
<keyword evidence="6" id="KW-0963">Cytoplasm</keyword>
<organism evidence="15 16">
    <name type="scientific">Mythimna separata</name>
    <name type="common">Oriental armyworm</name>
    <name type="synonym">Pseudaletia separata</name>
    <dbReference type="NCBI Taxonomy" id="271217"/>
    <lineage>
        <taxon>Eukaryota</taxon>
        <taxon>Metazoa</taxon>
        <taxon>Ecdysozoa</taxon>
        <taxon>Arthropoda</taxon>
        <taxon>Hexapoda</taxon>
        <taxon>Insecta</taxon>
        <taxon>Pterygota</taxon>
        <taxon>Neoptera</taxon>
        <taxon>Endopterygota</taxon>
        <taxon>Lepidoptera</taxon>
        <taxon>Glossata</taxon>
        <taxon>Ditrysia</taxon>
        <taxon>Noctuoidea</taxon>
        <taxon>Noctuidae</taxon>
        <taxon>Noctuinae</taxon>
        <taxon>Hadenini</taxon>
        <taxon>Mythimna</taxon>
    </lineage>
</organism>
<dbReference type="InterPro" id="IPR026169">
    <property type="entry name" value="MIEAP"/>
</dbReference>
<feature type="domain" description="Mitochondria-eating protein C-terminal" evidence="14">
    <location>
        <begin position="361"/>
        <end position="563"/>
    </location>
</feature>
<evidence type="ECO:0000256" key="7">
    <source>
        <dbReference type="ARBA" id="ARBA00022787"/>
    </source>
</evidence>
<evidence type="ECO:0000256" key="12">
    <source>
        <dbReference type="ARBA" id="ARBA00032687"/>
    </source>
</evidence>
<dbReference type="GO" id="GO:0008289">
    <property type="term" value="F:lipid binding"/>
    <property type="evidence" value="ECO:0007669"/>
    <property type="project" value="UniProtKB-KW"/>
</dbReference>
<dbReference type="AlphaFoldDB" id="A0AAD8DPZ6"/>
<evidence type="ECO:0000256" key="1">
    <source>
        <dbReference type="ARBA" id="ARBA00004294"/>
    </source>
</evidence>
<evidence type="ECO:0000256" key="3">
    <source>
        <dbReference type="ARBA" id="ARBA00004496"/>
    </source>
</evidence>